<dbReference type="EMBL" id="CAJJDN010000098">
    <property type="protein sequence ID" value="CAD8111400.1"/>
    <property type="molecule type" value="Genomic_DNA"/>
</dbReference>
<keyword evidence="2" id="KW-1185">Reference proteome</keyword>
<dbReference type="AlphaFoldDB" id="A0A8S1QAL2"/>
<comment type="caution">
    <text evidence="1">The sequence shown here is derived from an EMBL/GenBank/DDBJ whole genome shotgun (WGS) entry which is preliminary data.</text>
</comment>
<evidence type="ECO:0000313" key="2">
    <source>
        <dbReference type="Proteomes" id="UP000692954"/>
    </source>
</evidence>
<sequence length="65" mass="8072">MKKNKNNNEEAKMEKEDRVKLIENLLKHERVIEVISDKIFYDKKNYDETLLQQQYEETNYNDEQY</sequence>
<organism evidence="1 2">
    <name type="scientific">Paramecium sonneborni</name>
    <dbReference type="NCBI Taxonomy" id="65129"/>
    <lineage>
        <taxon>Eukaryota</taxon>
        <taxon>Sar</taxon>
        <taxon>Alveolata</taxon>
        <taxon>Ciliophora</taxon>
        <taxon>Intramacronucleata</taxon>
        <taxon>Oligohymenophorea</taxon>
        <taxon>Peniculida</taxon>
        <taxon>Parameciidae</taxon>
        <taxon>Paramecium</taxon>
    </lineage>
</organism>
<gene>
    <name evidence="1" type="ORF">PSON_ATCC_30995.1.T0980047</name>
</gene>
<name>A0A8S1QAL2_9CILI</name>
<accession>A0A8S1QAL2</accession>
<evidence type="ECO:0000313" key="1">
    <source>
        <dbReference type="EMBL" id="CAD8111400.1"/>
    </source>
</evidence>
<dbReference type="Proteomes" id="UP000692954">
    <property type="component" value="Unassembled WGS sequence"/>
</dbReference>
<reference evidence="1" key="1">
    <citation type="submission" date="2021-01" db="EMBL/GenBank/DDBJ databases">
        <authorList>
            <consortium name="Genoscope - CEA"/>
            <person name="William W."/>
        </authorList>
    </citation>
    <scope>NUCLEOTIDE SEQUENCE</scope>
</reference>
<proteinExistence type="predicted"/>
<protein>
    <submittedName>
        <fullName evidence="1">Uncharacterized protein</fullName>
    </submittedName>
</protein>